<reference evidence="7" key="2">
    <citation type="submission" date="2021-04" db="EMBL/GenBank/DDBJ databases">
        <authorList>
            <person name="Gilroy R."/>
        </authorList>
    </citation>
    <scope>NUCLEOTIDE SEQUENCE</scope>
    <source>
        <strain evidence="7">9264</strain>
    </source>
</reference>
<evidence type="ECO:0000256" key="4">
    <source>
        <dbReference type="PROSITE-ProRule" id="PRU01161"/>
    </source>
</evidence>
<comment type="caution">
    <text evidence="4">Lacks conserved residue(s) required for the propagation of feature annotation.</text>
</comment>
<dbReference type="Proteomes" id="UP000823889">
    <property type="component" value="Unassembled WGS sequence"/>
</dbReference>
<dbReference type="SUPFAM" id="SSF52151">
    <property type="entry name" value="FabD/lysophospholipase-like"/>
    <property type="match status" value="1"/>
</dbReference>
<dbReference type="Gene3D" id="3.40.1090.10">
    <property type="entry name" value="Cytosolic phospholipase A2 catalytic domain"/>
    <property type="match status" value="1"/>
</dbReference>
<sequence>MRTSAATNPSAAPITPVQPLSAPVPERAPVGVVLTGGGARGAYQAGVISALMDILDPHRDPNFKSPFSIVCGTSAGSINAAGLACYADAPHEGAERMRQLWGGLKTHDIFEADGGALLRTGWRWLATLSLGWMMPNLRRNIPHSLLNNTPLRRLLQRTIDFDRLKANLHLRYLDALAITATAYTTGEHLTFYQSEQKAITPWHRSLRRAIPCRIGVDHLLASSAIPFVFPAQAILVAGGIKWCGDGTMRQLAPISPAIHLGAEKVVIIGTGFNDETYPDDHVTDPAYPSLAQIAGHTLSNIFLDSVAIDIERMERINQLLSKLPPEVAQAQPLKQVSTFSITPSQSIDEIAIKHYERMPRSARALFRVLGVSAKSGPTTGGSLISYLLFESAFTQELIELGRSDTMNRLEEVKAFFKESSQ</sequence>
<feature type="active site" description="Proton acceptor" evidence="4">
    <location>
        <position position="245"/>
    </location>
</feature>
<dbReference type="GO" id="GO:0016042">
    <property type="term" value="P:lipid catabolic process"/>
    <property type="evidence" value="ECO:0007669"/>
    <property type="project" value="UniProtKB-UniRule"/>
</dbReference>
<evidence type="ECO:0000259" key="6">
    <source>
        <dbReference type="PROSITE" id="PS51635"/>
    </source>
</evidence>
<feature type="short sequence motif" description="GXSXG" evidence="4">
    <location>
        <begin position="72"/>
        <end position="76"/>
    </location>
</feature>
<feature type="region of interest" description="Disordered" evidence="5">
    <location>
        <begin position="1"/>
        <end position="21"/>
    </location>
</feature>
<dbReference type="PROSITE" id="PS51635">
    <property type="entry name" value="PNPLA"/>
    <property type="match status" value="1"/>
</dbReference>
<proteinExistence type="predicted"/>
<feature type="compositionally biased region" description="Polar residues" evidence="5">
    <location>
        <begin position="1"/>
        <end position="10"/>
    </location>
</feature>
<feature type="short sequence motif" description="GXGXXG" evidence="4">
    <location>
        <begin position="36"/>
        <end position="41"/>
    </location>
</feature>
<name>A0A9D2U9L6_9BURK</name>
<protein>
    <submittedName>
        <fullName evidence="7">Patatin-like phospholipase family protein</fullName>
    </submittedName>
</protein>
<evidence type="ECO:0000256" key="5">
    <source>
        <dbReference type="SAM" id="MobiDB-lite"/>
    </source>
</evidence>
<dbReference type="InterPro" id="IPR016035">
    <property type="entry name" value="Acyl_Trfase/lysoPLipase"/>
</dbReference>
<dbReference type="CDD" id="cd07209">
    <property type="entry name" value="Pat_hypo_Ecoli_Z1214_like"/>
    <property type="match status" value="1"/>
</dbReference>
<keyword evidence="3 4" id="KW-0443">Lipid metabolism</keyword>
<evidence type="ECO:0000313" key="7">
    <source>
        <dbReference type="EMBL" id="HJD44598.1"/>
    </source>
</evidence>
<feature type="domain" description="PNPLA" evidence="6">
    <location>
        <begin position="32"/>
        <end position="258"/>
    </location>
</feature>
<evidence type="ECO:0000313" key="8">
    <source>
        <dbReference type="Proteomes" id="UP000823889"/>
    </source>
</evidence>
<keyword evidence="1 4" id="KW-0378">Hydrolase</keyword>
<evidence type="ECO:0000256" key="2">
    <source>
        <dbReference type="ARBA" id="ARBA00022963"/>
    </source>
</evidence>
<dbReference type="EMBL" id="DWUQ01000129">
    <property type="protein sequence ID" value="HJD44598.1"/>
    <property type="molecule type" value="Genomic_DNA"/>
</dbReference>
<evidence type="ECO:0000256" key="1">
    <source>
        <dbReference type="ARBA" id="ARBA00022801"/>
    </source>
</evidence>
<dbReference type="GO" id="GO:0016787">
    <property type="term" value="F:hydrolase activity"/>
    <property type="evidence" value="ECO:0007669"/>
    <property type="project" value="UniProtKB-UniRule"/>
</dbReference>
<comment type="caution">
    <text evidence="7">The sequence shown here is derived from an EMBL/GenBank/DDBJ whole genome shotgun (WGS) entry which is preliminary data.</text>
</comment>
<dbReference type="AlphaFoldDB" id="A0A9D2U9L6"/>
<keyword evidence="2 4" id="KW-0442">Lipid degradation</keyword>
<dbReference type="Pfam" id="PF01734">
    <property type="entry name" value="Patatin"/>
    <property type="match status" value="1"/>
</dbReference>
<gene>
    <name evidence="7" type="ORF">H9906_06180</name>
</gene>
<dbReference type="InterPro" id="IPR050301">
    <property type="entry name" value="NTE"/>
</dbReference>
<feature type="active site" description="Nucleophile" evidence="4">
    <location>
        <position position="74"/>
    </location>
</feature>
<dbReference type="PANTHER" id="PTHR14226">
    <property type="entry name" value="NEUROPATHY TARGET ESTERASE/SWISS CHEESE D.MELANOGASTER"/>
    <property type="match status" value="1"/>
</dbReference>
<dbReference type="PANTHER" id="PTHR14226:SF57">
    <property type="entry name" value="BLR7027 PROTEIN"/>
    <property type="match status" value="1"/>
</dbReference>
<organism evidence="7 8">
    <name type="scientific">Candidatus Paenalcaligenes intestinipullorum</name>
    <dbReference type="NCBI Taxonomy" id="2838718"/>
    <lineage>
        <taxon>Bacteria</taxon>
        <taxon>Pseudomonadati</taxon>
        <taxon>Pseudomonadota</taxon>
        <taxon>Betaproteobacteria</taxon>
        <taxon>Burkholderiales</taxon>
        <taxon>Alcaligenaceae</taxon>
        <taxon>Paenalcaligenes</taxon>
    </lineage>
</organism>
<accession>A0A9D2U9L6</accession>
<evidence type="ECO:0000256" key="3">
    <source>
        <dbReference type="ARBA" id="ARBA00023098"/>
    </source>
</evidence>
<dbReference type="InterPro" id="IPR002641">
    <property type="entry name" value="PNPLA_dom"/>
</dbReference>
<reference evidence="7" key="1">
    <citation type="journal article" date="2021" name="PeerJ">
        <title>Extensive microbial diversity within the chicken gut microbiome revealed by metagenomics and culture.</title>
        <authorList>
            <person name="Gilroy R."/>
            <person name="Ravi A."/>
            <person name="Getino M."/>
            <person name="Pursley I."/>
            <person name="Horton D.L."/>
            <person name="Alikhan N.F."/>
            <person name="Baker D."/>
            <person name="Gharbi K."/>
            <person name="Hall N."/>
            <person name="Watson M."/>
            <person name="Adriaenssens E.M."/>
            <person name="Foster-Nyarko E."/>
            <person name="Jarju S."/>
            <person name="Secka A."/>
            <person name="Antonio M."/>
            <person name="Oren A."/>
            <person name="Chaudhuri R.R."/>
            <person name="La Ragione R."/>
            <person name="Hildebrand F."/>
            <person name="Pallen M.J."/>
        </authorList>
    </citation>
    <scope>NUCLEOTIDE SEQUENCE</scope>
    <source>
        <strain evidence="7">9264</strain>
    </source>
</reference>